<accession>A0A832UUR2</accession>
<keyword evidence="2" id="KW-1185">Reference proteome</keyword>
<evidence type="ECO:0000313" key="1">
    <source>
        <dbReference type="EMBL" id="HIK00055.1"/>
    </source>
</evidence>
<name>A0A832UUR2_9ARCH</name>
<organism evidence="1 2">
    <name type="scientific">Candidatus Naiadarchaeum limnaeum</name>
    <dbReference type="NCBI Taxonomy" id="2756139"/>
    <lineage>
        <taxon>Archaea</taxon>
        <taxon>Candidatus Undinarchaeota</taxon>
        <taxon>Candidatus Undinarchaeia</taxon>
        <taxon>Candidatus Naiadarchaeales</taxon>
        <taxon>Candidatus Naiadarchaeaceae</taxon>
        <taxon>Candidatus Naiadarchaeum</taxon>
    </lineage>
</organism>
<reference evidence="1 2" key="1">
    <citation type="journal article" name="Nat. Commun.">
        <title>Undinarchaeota illuminate DPANN phylogeny and the impact of gene transfer on archaeal evolution.</title>
        <authorList>
            <person name="Dombrowski N."/>
            <person name="Williams T.A."/>
            <person name="Sun J."/>
            <person name="Woodcroft B.J."/>
            <person name="Lee J.H."/>
            <person name="Minh B.Q."/>
            <person name="Rinke C."/>
            <person name="Spang A."/>
        </authorList>
    </citation>
    <scope>NUCLEOTIDE SEQUENCE [LARGE SCALE GENOMIC DNA]</scope>
    <source>
        <strain evidence="1">MAG_bin1129</strain>
    </source>
</reference>
<evidence type="ECO:0000313" key="2">
    <source>
        <dbReference type="Proteomes" id="UP000646946"/>
    </source>
</evidence>
<comment type="caution">
    <text evidence="1">The sequence shown here is derived from an EMBL/GenBank/DDBJ whole genome shotgun (WGS) entry which is preliminary data.</text>
</comment>
<gene>
    <name evidence="1" type="ORF">H1016_00765</name>
</gene>
<proteinExistence type="predicted"/>
<dbReference type="Proteomes" id="UP000646946">
    <property type="component" value="Unassembled WGS sequence"/>
</dbReference>
<sequence>MFETLENTSNALAGIINFSKFANAFYIELLDTIDFLKGDENLEELKKKIEQNIGKQGGGEKRFF</sequence>
<protein>
    <submittedName>
        <fullName evidence="1">Uncharacterized protein</fullName>
    </submittedName>
</protein>
<dbReference type="AlphaFoldDB" id="A0A832UUR2"/>
<dbReference type="EMBL" id="DVAB01000007">
    <property type="protein sequence ID" value="HIK00055.1"/>
    <property type="molecule type" value="Genomic_DNA"/>
</dbReference>